<organism evidence="11 12">
    <name type="scientific">Rhamnusium bicolor</name>
    <dbReference type="NCBI Taxonomy" id="1586634"/>
    <lineage>
        <taxon>Eukaryota</taxon>
        <taxon>Metazoa</taxon>
        <taxon>Ecdysozoa</taxon>
        <taxon>Arthropoda</taxon>
        <taxon>Hexapoda</taxon>
        <taxon>Insecta</taxon>
        <taxon>Pterygota</taxon>
        <taxon>Neoptera</taxon>
        <taxon>Endopterygota</taxon>
        <taxon>Coleoptera</taxon>
        <taxon>Polyphaga</taxon>
        <taxon>Cucujiformia</taxon>
        <taxon>Chrysomeloidea</taxon>
        <taxon>Cerambycidae</taxon>
        <taxon>Lepturinae</taxon>
        <taxon>Rhagiini</taxon>
        <taxon>Rhamnusium</taxon>
    </lineage>
</organism>
<keyword evidence="4 10" id="KW-0812">Transmembrane</keyword>
<evidence type="ECO:0000256" key="7">
    <source>
        <dbReference type="ARBA" id="ARBA00023136"/>
    </source>
</evidence>
<evidence type="ECO:0000256" key="3">
    <source>
        <dbReference type="ARBA" id="ARBA00022606"/>
    </source>
</evidence>
<keyword evidence="7 10" id="KW-0472">Membrane</keyword>
<evidence type="ECO:0000256" key="2">
    <source>
        <dbReference type="ARBA" id="ARBA00022475"/>
    </source>
</evidence>
<dbReference type="InterPro" id="IPR004117">
    <property type="entry name" value="7tm6_olfct_rcpt"/>
</dbReference>
<keyword evidence="9" id="KW-0807">Transducer</keyword>
<evidence type="ECO:0000256" key="6">
    <source>
        <dbReference type="ARBA" id="ARBA00022989"/>
    </source>
</evidence>
<gene>
    <name evidence="11" type="ORF">NQ314_020099</name>
</gene>
<evidence type="ECO:0000256" key="5">
    <source>
        <dbReference type="ARBA" id="ARBA00022725"/>
    </source>
</evidence>
<dbReference type="Proteomes" id="UP001162156">
    <property type="component" value="Unassembled WGS sequence"/>
</dbReference>
<feature type="transmembrane region" description="Helical" evidence="10">
    <location>
        <begin position="90"/>
        <end position="108"/>
    </location>
</feature>
<keyword evidence="8" id="KW-0675">Receptor</keyword>
<evidence type="ECO:0000313" key="12">
    <source>
        <dbReference type="Proteomes" id="UP001162156"/>
    </source>
</evidence>
<evidence type="ECO:0000256" key="10">
    <source>
        <dbReference type="SAM" id="Phobius"/>
    </source>
</evidence>
<dbReference type="PANTHER" id="PTHR21137:SF35">
    <property type="entry name" value="ODORANT RECEPTOR 19A-RELATED"/>
    <property type="match status" value="1"/>
</dbReference>
<name>A0AAV8WL06_9CUCU</name>
<proteinExistence type="predicted"/>
<dbReference type="GO" id="GO:0007165">
    <property type="term" value="P:signal transduction"/>
    <property type="evidence" value="ECO:0007669"/>
    <property type="project" value="UniProtKB-KW"/>
</dbReference>
<reference evidence="11" key="1">
    <citation type="journal article" date="2023" name="Insect Mol. Biol.">
        <title>Genome sequencing provides insights into the evolution of gene families encoding plant cell wall-degrading enzymes in longhorned beetles.</title>
        <authorList>
            <person name="Shin N.R."/>
            <person name="Okamura Y."/>
            <person name="Kirsch R."/>
            <person name="Pauchet Y."/>
        </authorList>
    </citation>
    <scope>NUCLEOTIDE SEQUENCE</scope>
    <source>
        <strain evidence="11">RBIC_L_NR</strain>
    </source>
</reference>
<feature type="transmembrane region" description="Helical" evidence="10">
    <location>
        <begin position="120"/>
        <end position="140"/>
    </location>
</feature>
<keyword evidence="3" id="KW-0716">Sensory transduction</keyword>
<keyword evidence="6 10" id="KW-1133">Transmembrane helix</keyword>
<keyword evidence="5" id="KW-0552">Olfaction</keyword>
<evidence type="ECO:0000313" key="11">
    <source>
        <dbReference type="EMBL" id="KAJ8927429.1"/>
    </source>
</evidence>
<evidence type="ECO:0000256" key="4">
    <source>
        <dbReference type="ARBA" id="ARBA00022692"/>
    </source>
</evidence>
<evidence type="ECO:0000256" key="1">
    <source>
        <dbReference type="ARBA" id="ARBA00004651"/>
    </source>
</evidence>
<evidence type="ECO:0000256" key="9">
    <source>
        <dbReference type="ARBA" id="ARBA00023224"/>
    </source>
</evidence>
<feature type="transmembrane region" description="Helical" evidence="10">
    <location>
        <begin position="33"/>
        <end position="52"/>
    </location>
</feature>
<dbReference type="GO" id="GO:0005886">
    <property type="term" value="C:plasma membrane"/>
    <property type="evidence" value="ECO:0007669"/>
    <property type="project" value="UniProtKB-SubCell"/>
</dbReference>
<evidence type="ECO:0000256" key="8">
    <source>
        <dbReference type="ARBA" id="ARBA00023170"/>
    </source>
</evidence>
<feature type="transmembrane region" description="Helical" evidence="10">
    <location>
        <begin position="184"/>
        <end position="206"/>
    </location>
</feature>
<dbReference type="AlphaFoldDB" id="A0AAV8WL06"/>
<protein>
    <submittedName>
        <fullName evidence="11">Uncharacterized protein</fullName>
    </submittedName>
</protein>
<keyword evidence="12" id="KW-1185">Reference proteome</keyword>
<accession>A0AAV8WL06</accession>
<comment type="caution">
    <text evidence="11">The sequence shown here is derived from an EMBL/GenBank/DDBJ whole genome shotgun (WGS) entry which is preliminary data.</text>
</comment>
<sequence>MNILENKELQYDSCQEKNFNPGLTSKEYKKLGIRYSILFFLLAHATLTSSYLPPTVTTLLVMFDDGNSKKQLPPKLPYYSWMPFNYDTPGSYLIALGYQAIPMFSYAYRACEDLENIHKYLTLAQVTATLFILCSCLYLVSTADKLSFYIWQCDWLTADNDFKKSMILTMARAKRPLYMTAGNFAPLTLPTFVSIIKGSYSFFAVIKNTSD</sequence>
<keyword evidence="2" id="KW-1003">Cell membrane</keyword>
<dbReference type="GO" id="GO:0005549">
    <property type="term" value="F:odorant binding"/>
    <property type="evidence" value="ECO:0007669"/>
    <property type="project" value="InterPro"/>
</dbReference>
<dbReference type="PANTHER" id="PTHR21137">
    <property type="entry name" value="ODORANT RECEPTOR"/>
    <property type="match status" value="1"/>
</dbReference>
<dbReference type="GO" id="GO:0004984">
    <property type="term" value="F:olfactory receptor activity"/>
    <property type="evidence" value="ECO:0007669"/>
    <property type="project" value="InterPro"/>
</dbReference>
<comment type="subcellular location">
    <subcellularLocation>
        <location evidence="1">Cell membrane</location>
        <topology evidence="1">Multi-pass membrane protein</topology>
    </subcellularLocation>
</comment>
<dbReference type="Pfam" id="PF02949">
    <property type="entry name" value="7tm_6"/>
    <property type="match status" value="1"/>
</dbReference>
<dbReference type="EMBL" id="JANEYF010005661">
    <property type="protein sequence ID" value="KAJ8927429.1"/>
    <property type="molecule type" value="Genomic_DNA"/>
</dbReference>